<proteinExistence type="predicted"/>
<keyword evidence="2" id="KW-1185">Reference proteome</keyword>
<evidence type="ECO:0000313" key="2">
    <source>
        <dbReference type="Proteomes" id="UP000887565"/>
    </source>
</evidence>
<feature type="compositionally biased region" description="Acidic residues" evidence="1">
    <location>
        <begin position="120"/>
        <end position="138"/>
    </location>
</feature>
<feature type="region of interest" description="Disordered" evidence="1">
    <location>
        <begin position="116"/>
        <end position="147"/>
    </location>
</feature>
<feature type="compositionally biased region" description="Basic and acidic residues" evidence="1">
    <location>
        <begin position="9"/>
        <end position="25"/>
    </location>
</feature>
<protein>
    <submittedName>
        <fullName evidence="3">Uncharacterized protein</fullName>
    </submittedName>
</protein>
<evidence type="ECO:0000313" key="3">
    <source>
        <dbReference type="WBParaSite" id="nRc.2.0.1.t17706-RA"/>
    </source>
</evidence>
<evidence type="ECO:0000256" key="1">
    <source>
        <dbReference type="SAM" id="MobiDB-lite"/>
    </source>
</evidence>
<sequence>MRVVGIMGRGRDRPIKPNPEEDTRRPMRRMVQEKLSLILCILIPFELSLVFSSTNSRRFLADENRRSVHFFDHQDSNLEAFRRVARSADGEVIQRRAVDVNNANKNVGGFKITARFTREQDEDDPDDHVDVDDNDDDQMPTPDPSGGTWIGENYYGIVGLSKLIFELEFLILFKCIWYEELKPE</sequence>
<dbReference type="Proteomes" id="UP000887565">
    <property type="component" value="Unplaced"/>
</dbReference>
<name>A0A915IV57_ROMCU</name>
<reference evidence="3" key="1">
    <citation type="submission" date="2022-11" db="UniProtKB">
        <authorList>
            <consortium name="WormBaseParasite"/>
        </authorList>
    </citation>
    <scope>IDENTIFICATION</scope>
</reference>
<feature type="region of interest" description="Disordered" evidence="1">
    <location>
        <begin position="1"/>
        <end position="25"/>
    </location>
</feature>
<accession>A0A915IV57</accession>
<dbReference type="AlphaFoldDB" id="A0A915IV57"/>
<organism evidence="2 3">
    <name type="scientific">Romanomermis culicivorax</name>
    <name type="common">Nematode worm</name>
    <dbReference type="NCBI Taxonomy" id="13658"/>
    <lineage>
        <taxon>Eukaryota</taxon>
        <taxon>Metazoa</taxon>
        <taxon>Ecdysozoa</taxon>
        <taxon>Nematoda</taxon>
        <taxon>Enoplea</taxon>
        <taxon>Dorylaimia</taxon>
        <taxon>Mermithida</taxon>
        <taxon>Mermithoidea</taxon>
        <taxon>Mermithidae</taxon>
        <taxon>Romanomermis</taxon>
    </lineage>
</organism>
<dbReference type="WBParaSite" id="nRc.2.0.1.t17706-RA">
    <property type="protein sequence ID" value="nRc.2.0.1.t17706-RA"/>
    <property type="gene ID" value="nRc.2.0.1.g17706"/>
</dbReference>